<keyword evidence="1" id="KW-0732">Signal</keyword>
<dbReference type="EMBL" id="HBUF01210152">
    <property type="protein sequence ID" value="CAG6665307.1"/>
    <property type="molecule type" value="Transcribed_RNA"/>
</dbReference>
<accession>A0A8D8SFF2</accession>
<protein>
    <submittedName>
        <fullName evidence="2">Uncharacterized protein</fullName>
    </submittedName>
</protein>
<proteinExistence type="predicted"/>
<name>A0A8D8SFF2_9HEMI</name>
<sequence>MFIRVFQLLVPTVFYLIITQCKLSTGIEDSQFTEWTNVDMKNDTWPGIKNLIGKDPCAEKMKYCYELATIIKKMKEVTALRKDCESDYTVTYPNQTLRTICWIRLKETLDLGYKRTTFEAQFWSESPTVSQLRYASPPYTGS</sequence>
<reference evidence="2" key="1">
    <citation type="submission" date="2021-05" db="EMBL/GenBank/DDBJ databases">
        <authorList>
            <person name="Alioto T."/>
            <person name="Alioto T."/>
            <person name="Gomez Garrido J."/>
        </authorList>
    </citation>
    <scope>NUCLEOTIDE SEQUENCE</scope>
</reference>
<dbReference type="AlphaFoldDB" id="A0A8D8SFF2"/>
<evidence type="ECO:0000313" key="2">
    <source>
        <dbReference type="EMBL" id="CAG6665307.1"/>
    </source>
</evidence>
<feature type="chain" id="PRO_5034390942" evidence="1">
    <location>
        <begin position="27"/>
        <end position="142"/>
    </location>
</feature>
<feature type="signal peptide" evidence="1">
    <location>
        <begin position="1"/>
        <end position="26"/>
    </location>
</feature>
<evidence type="ECO:0000256" key="1">
    <source>
        <dbReference type="SAM" id="SignalP"/>
    </source>
</evidence>
<organism evidence="2">
    <name type="scientific">Cacopsylla melanoneura</name>
    <dbReference type="NCBI Taxonomy" id="428564"/>
    <lineage>
        <taxon>Eukaryota</taxon>
        <taxon>Metazoa</taxon>
        <taxon>Ecdysozoa</taxon>
        <taxon>Arthropoda</taxon>
        <taxon>Hexapoda</taxon>
        <taxon>Insecta</taxon>
        <taxon>Pterygota</taxon>
        <taxon>Neoptera</taxon>
        <taxon>Paraneoptera</taxon>
        <taxon>Hemiptera</taxon>
        <taxon>Sternorrhyncha</taxon>
        <taxon>Psylloidea</taxon>
        <taxon>Psyllidae</taxon>
        <taxon>Psyllinae</taxon>
        <taxon>Cacopsylla</taxon>
    </lineage>
</organism>